<gene>
    <name evidence="1" type="ORF">A2774_06075</name>
</gene>
<organism evidence="1 2">
    <name type="scientific">Candidatus Roizmanbacteria bacterium RIFCSPHIGHO2_01_FULL_39_12c</name>
    <dbReference type="NCBI Taxonomy" id="1802031"/>
    <lineage>
        <taxon>Bacteria</taxon>
        <taxon>Candidatus Roizmaniibacteriota</taxon>
    </lineage>
</organism>
<dbReference type="Proteomes" id="UP000177208">
    <property type="component" value="Unassembled WGS sequence"/>
</dbReference>
<evidence type="ECO:0008006" key="3">
    <source>
        <dbReference type="Google" id="ProtNLM"/>
    </source>
</evidence>
<comment type="caution">
    <text evidence="1">The sequence shown here is derived from an EMBL/GenBank/DDBJ whole genome shotgun (WGS) entry which is preliminary data.</text>
</comment>
<dbReference type="AlphaFoldDB" id="A0A1F7G9L2"/>
<evidence type="ECO:0000313" key="1">
    <source>
        <dbReference type="EMBL" id="OGK15560.1"/>
    </source>
</evidence>
<accession>A0A1F7G9L2</accession>
<name>A0A1F7G9L2_9BACT</name>
<protein>
    <recommendedName>
        <fullName evidence="3">Antitoxin</fullName>
    </recommendedName>
</protein>
<proteinExistence type="predicted"/>
<sequence length="87" mass="10009">MQYITTTDLRTKTTELIGTLKNQGVVSLIHRSKVVGVIKPVENQPKPFDPVAFDRLIKDLHLPKTTPKQRERIYRKHLVKKYGKGLS</sequence>
<evidence type="ECO:0000313" key="2">
    <source>
        <dbReference type="Proteomes" id="UP000177208"/>
    </source>
</evidence>
<reference evidence="1 2" key="1">
    <citation type="journal article" date="2016" name="Nat. Commun.">
        <title>Thousands of microbial genomes shed light on interconnected biogeochemical processes in an aquifer system.</title>
        <authorList>
            <person name="Anantharaman K."/>
            <person name="Brown C.T."/>
            <person name="Hug L.A."/>
            <person name="Sharon I."/>
            <person name="Castelle C.J."/>
            <person name="Probst A.J."/>
            <person name="Thomas B.C."/>
            <person name="Singh A."/>
            <person name="Wilkins M.J."/>
            <person name="Karaoz U."/>
            <person name="Brodie E.L."/>
            <person name="Williams K.H."/>
            <person name="Hubbard S.S."/>
            <person name="Banfield J.F."/>
        </authorList>
    </citation>
    <scope>NUCLEOTIDE SEQUENCE [LARGE SCALE GENOMIC DNA]</scope>
</reference>
<dbReference type="EMBL" id="MFZG01000035">
    <property type="protein sequence ID" value="OGK15560.1"/>
    <property type="molecule type" value="Genomic_DNA"/>
</dbReference>